<proteinExistence type="predicted"/>
<evidence type="ECO:0000259" key="1">
    <source>
        <dbReference type="Pfam" id="PF03135"/>
    </source>
</evidence>
<dbReference type="SUPFAM" id="SSF52540">
    <property type="entry name" value="P-loop containing nucleoside triphosphate hydrolases"/>
    <property type="match status" value="1"/>
</dbReference>
<name>A0ABZ0UV23_9RICK</name>
<dbReference type="InterPro" id="IPR027417">
    <property type="entry name" value="P-loop_NTPase"/>
</dbReference>
<keyword evidence="3" id="KW-1185">Reference proteome</keyword>
<dbReference type="EMBL" id="CP112932">
    <property type="protein sequence ID" value="WPY01030.1"/>
    <property type="molecule type" value="Genomic_DNA"/>
</dbReference>
<evidence type="ECO:0000313" key="3">
    <source>
        <dbReference type="Proteomes" id="UP001326613"/>
    </source>
</evidence>
<accession>A0ABZ0UV23</accession>
<gene>
    <name evidence="2" type="ORF">Trichorick_00923</name>
</gene>
<reference evidence="2 3" key="1">
    <citation type="submission" date="2022-10" db="EMBL/GenBank/DDBJ databases">
        <title>Host association and intracellularity evolved multiple times independently in the Rickettsiales.</title>
        <authorList>
            <person name="Castelli M."/>
            <person name="Nardi T."/>
            <person name="Gammuto L."/>
            <person name="Bellinzona G."/>
            <person name="Sabaneyeva E."/>
            <person name="Potekhin A."/>
            <person name="Serra V."/>
            <person name="Petroni G."/>
            <person name="Sassera D."/>
        </authorList>
    </citation>
    <scope>NUCLEOTIDE SEQUENCE [LARGE SCALE GENOMIC DNA]</scope>
    <source>
        <strain evidence="2 3">Kr 154-4</strain>
    </source>
</reference>
<sequence length="815" mass="92767">MFISRSSRKSDKDLYNNVAERYIPIACHYDSHTLLTKNGELLQTIQINGINSEKISDKLFNLREMVRGAIKDNIEDKDFAFWIHTVRRKTNLDDMTPYKKLLPANIHDLWQRKNYWDDKFVNTLYISIIHDSPAISITNLSAFINSLTSKVIIDFHDRYFDDAFTRLNSTVDKLLASLEEYGAVKLGIRFEGENSFSDPMFLYRRIVHLNEDNCLTPVTDLSTALASHQYAVGGDKLEVIDEHGKKFAAMLSVKEYHEISSEALDVFLQLPIEMIATEVFYFVNKEKVTSAFTEQDNILRVSGDSDLNDIKGITQIMDVDGAFKSKFCRQQISIAIIGDDVDRLEEDIHDASQELSKIGIVHVREDINLEQTFWAQLPGNFVFLRRMTPTILQNTAALASLHNFPSGEQYNPWGRAVTLLRTEKSTPYFMNLHTKDNKVNNCIYGAAKTGKTVLTNFLISEATKYDPTILYFAHNNDSQIFIEALEGQWLETEKSLINPLLYDDTKEARAFIYEFLRIICNHYIKPLNEQEDSFLNTLVSNIFTINISNRNLSTVLKGSDFSTLGGELIKSRLEIFNEGGLFYGIFDKSETIKISSSTIMGVNLHKLGAQYFTKEFWPEDPKLVNQFTDKLQQNNSVRMGLIYALSYYFITNNNAPKILVIDGVEQVLDPKYFNNVVTDILDKVAKNNGVMSSNLNLGVLQSPEAESYKEWVKLIDTSFILPLDVRMDDAGELLGLNKAEIDKLLTFNLASRMFLVKQGAQAIAAELSIGGFIGMVRILSADTEELAVYQQILAKYPGHPDNWIDHLYEALDNIQ</sequence>
<protein>
    <submittedName>
        <fullName evidence="2">Type IV secretion system protein VirB4</fullName>
    </submittedName>
</protein>
<feature type="domain" description="CagE TrbE VirB component of type IV transporter system central" evidence="1">
    <location>
        <begin position="185"/>
        <end position="386"/>
    </location>
</feature>
<dbReference type="InterPro" id="IPR018145">
    <property type="entry name" value="CagE_TrbE_VirB_cntrl_dom"/>
</dbReference>
<evidence type="ECO:0000313" key="2">
    <source>
        <dbReference type="EMBL" id="WPY01030.1"/>
    </source>
</evidence>
<organism evidence="2 3">
    <name type="scientific">Candidatus Trichorickettsia mobilis</name>
    <dbReference type="NCBI Taxonomy" id="1346319"/>
    <lineage>
        <taxon>Bacteria</taxon>
        <taxon>Pseudomonadati</taxon>
        <taxon>Pseudomonadota</taxon>
        <taxon>Alphaproteobacteria</taxon>
        <taxon>Rickettsiales</taxon>
        <taxon>Rickettsiaceae</taxon>
        <taxon>Rickettsieae</taxon>
        <taxon>Candidatus Trichorickettsia</taxon>
    </lineage>
</organism>
<dbReference type="Pfam" id="PF03135">
    <property type="entry name" value="CagE_TrbE_VirB"/>
    <property type="match status" value="1"/>
</dbReference>
<dbReference type="Proteomes" id="UP001326613">
    <property type="component" value="Chromosome"/>
</dbReference>